<proteinExistence type="inferred from homology"/>
<reference evidence="7" key="1">
    <citation type="submission" date="2015-10" db="EMBL/GenBank/DDBJ databases">
        <title>Complete Genome Sequence of Aeromonas schubertii strain WL1483.</title>
        <authorList>
            <person name="Liu L."/>
        </authorList>
    </citation>
    <scope>NUCLEOTIDE SEQUENCE [LARGE SCALE GENOMIC DNA]</scope>
    <source>
        <strain evidence="7">WL1483</strain>
    </source>
</reference>
<evidence type="ECO:0000256" key="3">
    <source>
        <dbReference type="ARBA" id="ARBA00023125"/>
    </source>
</evidence>
<dbReference type="Pfam" id="PF00126">
    <property type="entry name" value="HTH_1"/>
    <property type="match status" value="1"/>
</dbReference>
<feature type="domain" description="HTH lysR-type" evidence="5">
    <location>
        <begin position="2"/>
        <end position="59"/>
    </location>
</feature>
<keyword evidence="4" id="KW-0804">Transcription</keyword>
<evidence type="ECO:0000256" key="1">
    <source>
        <dbReference type="ARBA" id="ARBA00009437"/>
    </source>
</evidence>
<dbReference type="InterPro" id="IPR036388">
    <property type="entry name" value="WH-like_DNA-bd_sf"/>
</dbReference>
<dbReference type="InterPro" id="IPR000847">
    <property type="entry name" value="LysR_HTH_N"/>
</dbReference>
<dbReference type="PATRIC" id="fig|652.5.peg.3172"/>
<reference evidence="6 7" key="2">
    <citation type="journal article" date="2016" name="Genome Announc.">
        <title>Complete Genome Sequence of the Highly Virulent Aeromonas schubertii Strain WL1483, Isolated from Diseased Snakehead Fish (Channa argus) in China.</title>
        <authorList>
            <person name="Liu L."/>
            <person name="Li N."/>
            <person name="Zhang D."/>
            <person name="Fu X."/>
            <person name="Shi C."/>
            <person name="Lin Q."/>
            <person name="Hao G."/>
        </authorList>
    </citation>
    <scope>NUCLEOTIDE SEQUENCE [LARGE SCALE GENOMIC DNA]</scope>
    <source>
        <strain evidence="6 7">WL1483</strain>
    </source>
</reference>
<dbReference type="Gene3D" id="1.10.10.10">
    <property type="entry name" value="Winged helix-like DNA-binding domain superfamily/Winged helix DNA-binding domain"/>
    <property type="match status" value="1"/>
</dbReference>
<dbReference type="InterPro" id="IPR036390">
    <property type="entry name" value="WH_DNA-bd_sf"/>
</dbReference>
<name>A0A0S2SD65_9GAMM</name>
<dbReference type="FunFam" id="1.10.10.10:FF:000001">
    <property type="entry name" value="LysR family transcriptional regulator"/>
    <property type="match status" value="1"/>
</dbReference>
<dbReference type="PROSITE" id="PS50931">
    <property type="entry name" value="HTH_LYSR"/>
    <property type="match status" value="1"/>
</dbReference>
<evidence type="ECO:0000256" key="4">
    <source>
        <dbReference type="ARBA" id="ARBA00023163"/>
    </source>
</evidence>
<evidence type="ECO:0000259" key="5">
    <source>
        <dbReference type="PROSITE" id="PS50931"/>
    </source>
</evidence>
<dbReference type="PANTHER" id="PTHR30427">
    <property type="entry name" value="TRANSCRIPTIONAL ACTIVATOR PROTEIN LYSR"/>
    <property type="match status" value="1"/>
</dbReference>
<dbReference type="EMBL" id="CP013067">
    <property type="protein sequence ID" value="ALP39583.1"/>
    <property type="molecule type" value="Genomic_DNA"/>
</dbReference>
<dbReference type="KEGG" id="asr:WL1483_164"/>
<dbReference type="PANTHER" id="PTHR30427:SF1">
    <property type="entry name" value="TRANSCRIPTIONAL ACTIVATOR PROTEIN LYSR"/>
    <property type="match status" value="1"/>
</dbReference>
<gene>
    <name evidence="6" type="ORF">WL1483_164</name>
</gene>
<evidence type="ECO:0000313" key="7">
    <source>
        <dbReference type="Proteomes" id="UP000058114"/>
    </source>
</evidence>
<dbReference type="Pfam" id="PF03466">
    <property type="entry name" value="LysR_substrate"/>
    <property type="match status" value="1"/>
</dbReference>
<sequence length="313" mass="34498">MMKLSQLNAFRAIVECQTVTAAAERLNLSQPAVSRLLSALEGRLGFTLFVRKKNRLELSDEGQAFYLEVARVFEAVAGLDHAADAIRTRHFGSLNIATMPLLSNAFLPRVVAGFLRGSEGLKVGLKTYRSEEVLRRIQSQTTDIGVAFVEGSWPGVQAQRVSCESVCLLPASSPLAALTALDVADLADQPLIRHEKDPQQRRLDALLHRYGLTTRQQLEVSLASTAAALVREGVGMAVTDPFTATLACEQSSLVMRPLRFSLPFEFDILYPGMRPIHRHAEQFVERFWLLADELGILLHIGAIRELGDAPDHS</sequence>
<dbReference type="InterPro" id="IPR005119">
    <property type="entry name" value="LysR_subst-bd"/>
</dbReference>
<evidence type="ECO:0000256" key="2">
    <source>
        <dbReference type="ARBA" id="ARBA00023015"/>
    </source>
</evidence>
<protein>
    <submittedName>
        <fullName evidence="6">LysR family transcriptional regulator</fullName>
    </submittedName>
</protein>
<dbReference type="SUPFAM" id="SSF46785">
    <property type="entry name" value="Winged helix' DNA-binding domain"/>
    <property type="match status" value="1"/>
</dbReference>
<dbReference type="GO" id="GO:0010628">
    <property type="term" value="P:positive regulation of gene expression"/>
    <property type="evidence" value="ECO:0007669"/>
    <property type="project" value="TreeGrafter"/>
</dbReference>
<organism evidence="6 7">
    <name type="scientific">Aeromonas schubertii</name>
    <dbReference type="NCBI Taxonomy" id="652"/>
    <lineage>
        <taxon>Bacteria</taxon>
        <taxon>Pseudomonadati</taxon>
        <taxon>Pseudomonadota</taxon>
        <taxon>Gammaproteobacteria</taxon>
        <taxon>Aeromonadales</taxon>
        <taxon>Aeromonadaceae</taxon>
        <taxon>Aeromonas</taxon>
    </lineage>
</organism>
<evidence type="ECO:0000313" key="6">
    <source>
        <dbReference type="EMBL" id="ALP39583.1"/>
    </source>
</evidence>
<dbReference type="GO" id="GO:0043565">
    <property type="term" value="F:sequence-specific DNA binding"/>
    <property type="evidence" value="ECO:0007669"/>
    <property type="project" value="TreeGrafter"/>
</dbReference>
<dbReference type="Gene3D" id="3.40.190.10">
    <property type="entry name" value="Periplasmic binding protein-like II"/>
    <property type="match status" value="2"/>
</dbReference>
<comment type="similarity">
    <text evidence="1">Belongs to the LysR transcriptional regulatory family.</text>
</comment>
<dbReference type="SUPFAM" id="SSF53850">
    <property type="entry name" value="Periplasmic binding protein-like II"/>
    <property type="match status" value="1"/>
</dbReference>
<keyword evidence="2" id="KW-0805">Transcription regulation</keyword>
<dbReference type="GO" id="GO:0003700">
    <property type="term" value="F:DNA-binding transcription factor activity"/>
    <property type="evidence" value="ECO:0007669"/>
    <property type="project" value="InterPro"/>
</dbReference>
<dbReference type="PRINTS" id="PR00039">
    <property type="entry name" value="HTHLYSR"/>
</dbReference>
<accession>A0A0S2SD65</accession>
<dbReference type="AlphaFoldDB" id="A0A0S2SD65"/>
<keyword evidence="3" id="KW-0238">DNA-binding</keyword>
<dbReference type="Proteomes" id="UP000058114">
    <property type="component" value="Chromosome"/>
</dbReference>